<dbReference type="PROSITE" id="PS51257">
    <property type="entry name" value="PROKAR_LIPOPROTEIN"/>
    <property type="match status" value="1"/>
</dbReference>
<organism evidence="3 4">
    <name type="scientific">Cyphomyrmex costatus</name>
    <dbReference type="NCBI Taxonomy" id="456900"/>
    <lineage>
        <taxon>Eukaryota</taxon>
        <taxon>Metazoa</taxon>
        <taxon>Ecdysozoa</taxon>
        <taxon>Arthropoda</taxon>
        <taxon>Hexapoda</taxon>
        <taxon>Insecta</taxon>
        <taxon>Pterygota</taxon>
        <taxon>Neoptera</taxon>
        <taxon>Endopterygota</taxon>
        <taxon>Hymenoptera</taxon>
        <taxon>Apocrita</taxon>
        <taxon>Aculeata</taxon>
        <taxon>Formicoidea</taxon>
        <taxon>Formicidae</taxon>
        <taxon>Myrmicinae</taxon>
        <taxon>Cyphomyrmex</taxon>
    </lineage>
</organism>
<dbReference type="EMBL" id="KQ978287">
    <property type="protein sequence ID" value="KYM95586.1"/>
    <property type="molecule type" value="Genomic_DNA"/>
</dbReference>
<feature type="region of interest" description="Disordered" evidence="1">
    <location>
        <begin position="25"/>
        <end position="49"/>
    </location>
</feature>
<keyword evidence="2" id="KW-0732">Signal</keyword>
<evidence type="ECO:0000313" key="4">
    <source>
        <dbReference type="Proteomes" id="UP000078542"/>
    </source>
</evidence>
<gene>
    <name evidence="3" type="ORF">ALC62_13701</name>
</gene>
<name>A0A195C5Y1_9HYME</name>
<reference evidence="3 4" key="1">
    <citation type="submission" date="2016-03" db="EMBL/GenBank/DDBJ databases">
        <title>Cyphomyrmex costatus WGS genome.</title>
        <authorList>
            <person name="Nygaard S."/>
            <person name="Hu H."/>
            <person name="Boomsma J."/>
            <person name="Zhang G."/>
        </authorList>
    </citation>
    <scope>NUCLEOTIDE SEQUENCE [LARGE SCALE GENOMIC DNA]</scope>
    <source>
        <strain evidence="3">MS0001</strain>
        <tissue evidence="3">Whole body</tissue>
    </source>
</reference>
<sequence length="95" mass="10066">MRGNKTRARALSSLVWALGACKGMMQSRGGRGPAQSDDPPLPDTPGAQQLDTSLHAVPSMCPSTTAYATGLVFKSRQVALAHRVKASMHFTPRSS</sequence>
<dbReference type="Proteomes" id="UP000078542">
    <property type="component" value="Unassembled WGS sequence"/>
</dbReference>
<evidence type="ECO:0000256" key="2">
    <source>
        <dbReference type="SAM" id="SignalP"/>
    </source>
</evidence>
<keyword evidence="4" id="KW-1185">Reference proteome</keyword>
<feature type="chain" id="PRO_5008269849" description="Secreted protein" evidence="2">
    <location>
        <begin position="24"/>
        <end position="95"/>
    </location>
</feature>
<protein>
    <recommendedName>
        <fullName evidence="5">Secreted protein</fullName>
    </recommendedName>
</protein>
<evidence type="ECO:0000256" key="1">
    <source>
        <dbReference type="SAM" id="MobiDB-lite"/>
    </source>
</evidence>
<accession>A0A195C5Y1</accession>
<feature type="signal peptide" evidence="2">
    <location>
        <begin position="1"/>
        <end position="23"/>
    </location>
</feature>
<evidence type="ECO:0008006" key="5">
    <source>
        <dbReference type="Google" id="ProtNLM"/>
    </source>
</evidence>
<dbReference type="AlphaFoldDB" id="A0A195C5Y1"/>
<proteinExistence type="predicted"/>
<evidence type="ECO:0000313" key="3">
    <source>
        <dbReference type="EMBL" id="KYM95586.1"/>
    </source>
</evidence>